<dbReference type="EMBL" id="HG992980">
    <property type="protein sequence ID" value="CAE7030207.1"/>
    <property type="molecule type" value="Genomic_DNA"/>
</dbReference>
<dbReference type="EC" id="4.6.1.17" evidence="3"/>
<evidence type="ECO:0000256" key="7">
    <source>
        <dbReference type="SAM" id="MobiDB-lite"/>
    </source>
</evidence>
<dbReference type="InterPro" id="IPR050105">
    <property type="entry name" value="MoCo_biosynth_MoaA/MoaC"/>
</dbReference>
<dbReference type="InterPro" id="IPR047594">
    <property type="entry name" value="MoaC_bact/euk"/>
</dbReference>
<dbReference type="InterPro" id="IPR036522">
    <property type="entry name" value="MoaC_sf"/>
</dbReference>
<evidence type="ECO:0000256" key="4">
    <source>
        <dbReference type="ARBA" id="ARBA00023150"/>
    </source>
</evidence>
<dbReference type="CDD" id="cd01420">
    <property type="entry name" value="MoaC_PE"/>
    <property type="match status" value="1"/>
</dbReference>
<evidence type="ECO:0000259" key="8">
    <source>
        <dbReference type="Pfam" id="PF01967"/>
    </source>
</evidence>
<evidence type="ECO:0000256" key="2">
    <source>
        <dbReference type="ARBA" id="ARBA00005046"/>
    </source>
</evidence>
<dbReference type="UniPathway" id="UPA00344"/>
<dbReference type="GO" id="GO:0061799">
    <property type="term" value="F:cyclic pyranopterin monophosphate synthase activity"/>
    <property type="evidence" value="ECO:0007669"/>
    <property type="project" value="UniProtKB-EC"/>
</dbReference>
<feature type="coiled-coil region" evidence="6">
    <location>
        <begin position="228"/>
        <end position="286"/>
    </location>
</feature>
<comment type="catalytic activity">
    <reaction evidence="1">
        <text>(8S)-3',8-cyclo-7,8-dihydroguanosine 5'-triphosphate = cyclic pyranopterin phosphate + diphosphate</text>
        <dbReference type="Rhea" id="RHEA:49580"/>
        <dbReference type="ChEBI" id="CHEBI:33019"/>
        <dbReference type="ChEBI" id="CHEBI:59648"/>
        <dbReference type="ChEBI" id="CHEBI:131766"/>
        <dbReference type="EC" id="4.6.1.17"/>
    </reaction>
</comment>
<dbReference type="SUPFAM" id="SSF55040">
    <property type="entry name" value="Molybdenum cofactor biosynthesis protein C, MoaC"/>
    <property type="match status" value="1"/>
</dbReference>
<evidence type="ECO:0000313" key="10">
    <source>
        <dbReference type="Proteomes" id="UP000472372"/>
    </source>
</evidence>
<keyword evidence="6" id="KW-0175">Coiled coil</keyword>
<sequence>MVGQDEDGHVTTARADHVRDVGMLKSVIKQGITNRPLPPSLEEVRQKYGLDGSKFNGYWHRAADAELRRRTKTESATVLERAERTLQLRLEETGKDRTLTHDGLMREASQIATRAFRERQAAPFKRHQMITMNIKKMIEEATVPEEHTRILKGIYSRISELEHLMERMASRGITPDEAADVYGYGLAGLDPRNKGKQTNGNEMSTLKEIEKLQRMIRSKTSKPVPTKIQQIQQLLDMYRQQAADVEKETQKLRDIRIRREQVLARRRELLDQMKDQETKVKGTERTVKSKWQRPTKGDVDAILEEALGRQKRTTPETESDWSISKSEGIEPIFEPFTQTDKDTMVPVRRTGVESFSVLKPRGMDDRAAEKNEDVLADPIMDKRDTYTDPVPNTIQPLTVNEGMPAHKVSDMSAATPFPSSQPYSSPLLGRSRNPVNKPSNDLRLDVSPAGFVPIDENLVVTFEADVPQLQSQVLEMRNRLKHAYPRVDSLPYEVWKSENQRTLQTWLRILIRKWQTRFDDVETSGQLKKGMRDVRVEDVLDTMVRDHDLSNEAAERMAVRWFEVFGDRGHMTGDAEGKLDREELHAGGLDFLLDEESEPTVSQPQVSSENKTPVTSGSEGSVVNNTSGNLSILGAGNRRMYSTSSRPPPTPSSKQDSEQPNKEKTMPASSYPTPPATPTSLPHLTSTGSAHMVSISTKTNTIRTAIAVGTVSFTNPTPLALIRSNSAKKGDVLGVSRIAGIMAAKKCPDIIPLCHPIALTHVGVELQPFEASGAGSHGGVHIEAKVQCVGPTGVEMEALTAVMGAALSVVDMCKAVDKFQRVGDVRVVLKEGGRSGGWKEEGWTSEVE</sequence>
<organism evidence="9 10">
    <name type="scientific">Pyrenophora teres f. teres</name>
    <dbReference type="NCBI Taxonomy" id="97479"/>
    <lineage>
        <taxon>Eukaryota</taxon>
        <taxon>Fungi</taxon>
        <taxon>Dikarya</taxon>
        <taxon>Ascomycota</taxon>
        <taxon>Pezizomycotina</taxon>
        <taxon>Dothideomycetes</taxon>
        <taxon>Pleosporomycetidae</taxon>
        <taxon>Pleosporales</taxon>
        <taxon>Pleosporineae</taxon>
        <taxon>Pleosporaceae</taxon>
        <taxon>Pyrenophora</taxon>
    </lineage>
</organism>
<name>A0A6S6VZ98_9PLEO</name>
<dbReference type="Gene3D" id="3.30.70.640">
    <property type="entry name" value="Molybdopterin cofactor biosynthesis C (MoaC) domain"/>
    <property type="match status" value="1"/>
</dbReference>
<feature type="compositionally biased region" description="Basic and acidic residues" evidence="7">
    <location>
        <begin position="655"/>
        <end position="665"/>
    </location>
</feature>
<reference evidence="9" key="1">
    <citation type="submission" date="2021-02" db="EMBL/GenBank/DDBJ databases">
        <authorList>
            <person name="Syme A R."/>
            <person name="Syme A R."/>
            <person name="Moolhuijzen P."/>
        </authorList>
    </citation>
    <scope>NUCLEOTIDE SEQUENCE</scope>
    <source>
        <strain evidence="9">W1-1</strain>
    </source>
</reference>
<dbReference type="NCBIfam" id="TIGR00581">
    <property type="entry name" value="moaC"/>
    <property type="match status" value="1"/>
</dbReference>
<dbReference type="Pfam" id="PF01967">
    <property type="entry name" value="MoaC"/>
    <property type="match status" value="1"/>
</dbReference>
<feature type="region of interest" description="Disordered" evidence="7">
    <location>
        <begin position="596"/>
        <end position="682"/>
    </location>
</feature>
<dbReference type="GO" id="GO:0006777">
    <property type="term" value="P:Mo-molybdopterin cofactor biosynthetic process"/>
    <property type="evidence" value="ECO:0007669"/>
    <property type="project" value="UniProtKB-KW"/>
</dbReference>
<evidence type="ECO:0000256" key="5">
    <source>
        <dbReference type="ARBA" id="ARBA00023239"/>
    </source>
</evidence>
<protein>
    <recommendedName>
        <fullName evidence="3">cyclic pyranopterin monophosphate synthase</fullName>
        <ecNumber evidence="3">4.6.1.17</ecNumber>
    </recommendedName>
</protein>
<dbReference type="AlphaFoldDB" id="A0A6S6VZ98"/>
<dbReference type="Proteomes" id="UP000472372">
    <property type="component" value="Chromosome 4"/>
</dbReference>
<keyword evidence="4" id="KW-0501">Molybdenum cofactor biosynthesis</keyword>
<evidence type="ECO:0000313" key="9">
    <source>
        <dbReference type="EMBL" id="CAE7030207.1"/>
    </source>
</evidence>
<dbReference type="NCBIfam" id="NF006870">
    <property type="entry name" value="PRK09364.1"/>
    <property type="match status" value="1"/>
</dbReference>
<dbReference type="GO" id="GO:0061798">
    <property type="term" value="F:GTP 3',8'-cyclase activity"/>
    <property type="evidence" value="ECO:0007669"/>
    <property type="project" value="TreeGrafter"/>
</dbReference>
<dbReference type="PANTHER" id="PTHR22960:SF0">
    <property type="entry name" value="MOLYBDENUM COFACTOR BIOSYNTHESIS PROTEIN 1"/>
    <property type="match status" value="1"/>
</dbReference>
<feature type="compositionally biased region" description="Polar residues" evidence="7">
    <location>
        <begin position="599"/>
        <end position="630"/>
    </location>
</feature>
<comment type="pathway">
    <text evidence="2">Cofactor biosynthesis; molybdopterin biosynthesis.</text>
</comment>
<dbReference type="InterPro" id="IPR023045">
    <property type="entry name" value="MoaC"/>
</dbReference>
<evidence type="ECO:0000256" key="3">
    <source>
        <dbReference type="ARBA" id="ARBA00012575"/>
    </source>
</evidence>
<dbReference type="InterPro" id="IPR002820">
    <property type="entry name" value="Mopterin_CF_biosynth-C_dom"/>
</dbReference>
<keyword evidence="5" id="KW-0456">Lyase</keyword>
<feature type="domain" description="Molybdopterin cofactor biosynthesis C (MoaC)" evidence="8">
    <location>
        <begin position="692"/>
        <end position="833"/>
    </location>
</feature>
<feature type="region of interest" description="Disordered" evidence="7">
    <location>
        <begin position="411"/>
        <end position="432"/>
    </location>
</feature>
<proteinExistence type="predicted"/>
<accession>A0A6S6VZ98</accession>
<evidence type="ECO:0000256" key="1">
    <source>
        <dbReference type="ARBA" id="ARBA00001637"/>
    </source>
</evidence>
<evidence type="ECO:0000256" key="6">
    <source>
        <dbReference type="SAM" id="Coils"/>
    </source>
</evidence>
<dbReference type="PANTHER" id="PTHR22960">
    <property type="entry name" value="MOLYBDOPTERIN COFACTOR SYNTHESIS PROTEIN A"/>
    <property type="match status" value="1"/>
</dbReference>
<gene>
    <name evidence="9" type="ORF">PTTW11_04444</name>
</gene>